<proteinExistence type="predicted"/>
<protein>
    <submittedName>
        <fullName evidence="2">Uncharacterized protein</fullName>
    </submittedName>
</protein>
<dbReference type="Proteomes" id="UP000324222">
    <property type="component" value="Unassembled WGS sequence"/>
</dbReference>
<sequence length="79" mass="8682">MEWWEGNSRPIRKVSLGGVEPRGLTRLGDDGAVSRSQLSHRPFRGSARDSAEAGSPPEYYFVLQHSATAGLWGRVRSLA</sequence>
<comment type="caution">
    <text evidence="2">The sequence shown here is derived from an EMBL/GenBank/DDBJ whole genome shotgun (WGS) entry which is preliminary data.</text>
</comment>
<keyword evidence="3" id="KW-1185">Reference proteome</keyword>
<gene>
    <name evidence="2" type="ORF">E2C01_051015</name>
</gene>
<evidence type="ECO:0000313" key="2">
    <source>
        <dbReference type="EMBL" id="MPC57044.1"/>
    </source>
</evidence>
<dbReference type="AlphaFoldDB" id="A0A5B7GKM9"/>
<evidence type="ECO:0000256" key="1">
    <source>
        <dbReference type="SAM" id="MobiDB-lite"/>
    </source>
</evidence>
<accession>A0A5B7GKM9</accession>
<dbReference type="EMBL" id="VSRR010014458">
    <property type="protein sequence ID" value="MPC57044.1"/>
    <property type="molecule type" value="Genomic_DNA"/>
</dbReference>
<feature type="region of interest" description="Disordered" evidence="1">
    <location>
        <begin position="20"/>
        <end position="54"/>
    </location>
</feature>
<evidence type="ECO:0000313" key="3">
    <source>
        <dbReference type="Proteomes" id="UP000324222"/>
    </source>
</evidence>
<organism evidence="2 3">
    <name type="scientific">Portunus trituberculatus</name>
    <name type="common">Swimming crab</name>
    <name type="synonym">Neptunus trituberculatus</name>
    <dbReference type="NCBI Taxonomy" id="210409"/>
    <lineage>
        <taxon>Eukaryota</taxon>
        <taxon>Metazoa</taxon>
        <taxon>Ecdysozoa</taxon>
        <taxon>Arthropoda</taxon>
        <taxon>Crustacea</taxon>
        <taxon>Multicrustacea</taxon>
        <taxon>Malacostraca</taxon>
        <taxon>Eumalacostraca</taxon>
        <taxon>Eucarida</taxon>
        <taxon>Decapoda</taxon>
        <taxon>Pleocyemata</taxon>
        <taxon>Brachyura</taxon>
        <taxon>Eubrachyura</taxon>
        <taxon>Portunoidea</taxon>
        <taxon>Portunidae</taxon>
        <taxon>Portuninae</taxon>
        <taxon>Portunus</taxon>
    </lineage>
</organism>
<reference evidence="2 3" key="1">
    <citation type="submission" date="2019-05" db="EMBL/GenBank/DDBJ databases">
        <title>Another draft genome of Portunus trituberculatus and its Hox gene families provides insights of decapod evolution.</title>
        <authorList>
            <person name="Jeong J.-H."/>
            <person name="Song I."/>
            <person name="Kim S."/>
            <person name="Choi T."/>
            <person name="Kim D."/>
            <person name="Ryu S."/>
            <person name="Kim W."/>
        </authorList>
    </citation>
    <scope>NUCLEOTIDE SEQUENCE [LARGE SCALE GENOMIC DNA]</scope>
    <source>
        <tissue evidence="2">Muscle</tissue>
    </source>
</reference>
<name>A0A5B7GKM9_PORTR</name>